<evidence type="ECO:0000313" key="1">
    <source>
        <dbReference type="EMBL" id="KAJ9124284.1"/>
    </source>
</evidence>
<name>A0ACC2XJW3_9TREE</name>
<dbReference type="Proteomes" id="UP001243375">
    <property type="component" value="Unassembled WGS sequence"/>
</dbReference>
<sequence>MSASPSVDNQPAPTTLEADTTMSVSVPIPYQSQVENNEAPQATEDSEAGEEEQARWAKSSSPLSQYDEDARGERTVEIDSEQEEEEVVDLGEPKEYRLDDEDEDMEIDMDDWISEDNMDIIEDDDEDDEQHNQTHEITPDGPVDRDSESTVQLRLSPSHQSMQSGGDHTPRNHEKMDQYDVSSDHEDGDENVYDDDDADERHSSVTSSTIPLTSLDDSPNQRHGISANRTASERHQPLGTSSSSEVLHKQTHIGDNLVESSTLSSLTETREVAPRTSDVLSHHDDDLTDLSESERDDDGNEDDEADENDDEDAEEDEGDENDGNGEEGYENVKDREEDRKENANSASKTHVMADPLVLFFPLLLPSFADCGKCRGFQSDQREKAARRTSPSPSLSPPSSVGSLRRQNDARKLNDDDSQNNGTSSGFHQHMASTSAHGNDARSPNKTLKLTLKLSRSPPNATSKENATELPEGEDKETGDIEDQKAEQGATVPSAQKSNPTLTSHGRKPSIFGSNTMEDEQQQEQDDGEQEDGELSEEEEDAGKNENSKAKGVADRIKPTTVEEESTGYSDAEAEEADSHKPQAKPNAKSKPTPAKASNQNTSSQTTSHPLERPPSTLSSAPSQPTLEALAALLKIEIKFAALRDQLYIERMNEITKEEEMVTNGTHRSLVYLHNILKARHDNLLRLADLRQKEFEIEAVRVRDWDKKTCMSWWNDSKDQLVKHEYESNARKRRRIEKDKHDFDMPKPVPKPLPPKNVTAQDRQARAFDWNAGPSITPLNTHEVSNDLLAMGIGTRLPYRNAHVPALAGIVPAQMNLAPYGRNQALNTTMSGGRMPYPGEEMMMGDSLNGIAHLDPSQHRQANNHHHHHHHHHHHPVPPAAVPNHRAQQSRQHQPYSSGVPIMDQTIYGQAQAQARREGRQIPTSMDPFDTGRRRERVPEDMEAAMNGMIASGPGSHRGDKHRRQVGEHGDFGPVDGPTTKKRKTGNDGYQLQPSANPSRSLLDVKVEMAESGVDPRLAATAASGSMIHHRSASPQHAANARRELAPANPLIASAPGLSASSQSFGHPPPSGFGATQLGGPVGEGSSHIVSSSLSAGPQQQPVNGQSMSLTAPAGSIPQPPPTTSGSWGYRFPTGATPGIPSSDNRSRFLAGMATARN</sequence>
<protein>
    <submittedName>
        <fullName evidence="1">Uncharacterized protein</fullName>
    </submittedName>
</protein>
<dbReference type="EMBL" id="JASBWU010000002">
    <property type="protein sequence ID" value="KAJ9124284.1"/>
    <property type="molecule type" value="Genomic_DNA"/>
</dbReference>
<evidence type="ECO:0000313" key="2">
    <source>
        <dbReference type="Proteomes" id="UP001243375"/>
    </source>
</evidence>
<comment type="caution">
    <text evidence="1">The sequence shown here is derived from an EMBL/GenBank/DDBJ whole genome shotgun (WGS) entry which is preliminary data.</text>
</comment>
<reference evidence="1" key="1">
    <citation type="submission" date="2023-04" db="EMBL/GenBank/DDBJ databases">
        <title>Draft Genome sequencing of Naganishia species isolated from polar environments using Oxford Nanopore Technology.</title>
        <authorList>
            <person name="Leo P."/>
            <person name="Venkateswaran K."/>
        </authorList>
    </citation>
    <scope>NUCLEOTIDE SEQUENCE</scope>
    <source>
        <strain evidence="1">MNA-CCFEE 5425</strain>
    </source>
</reference>
<proteinExistence type="predicted"/>
<organism evidence="1 2">
    <name type="scientific">Naganishia vaughanmartiniae</name>
    <dbReference type="NCBI Taxonomy" id="1424756"/>
    <lineage>
        <taxon>Eukaryota</taxon>
        <taxon>Fungi</taxon>
        <taxon>Dikarya</taxon>
        <taxon>Basidiomycota</taxon>
        <taxon>Agaricomycotina</taxon>
        <taxon>Tremellomycetes</taxon>
        <taxon>Filobasidiales</taxon>
        <taxon>Filobasidiaceae</taxon>
        <taxon>Naganishia</taxon>
    </lineage>
</organism>
<gene>
    <name evidence="1" type="ORF">QFC22_001084</name>
</gene>
<accession>A0ACC2XJW3</accession>
<keyword evidence="2" id="KW-1185">Reference proteome</keyword>